<dbReference type="Proteomes" id="UP000461409">
    <property type="component" value="Unassembled WGS sequence"/>
</dbReference>
<dbReference type="Gene3D" id="3.40.50.150">
    <property type="entry name" value="Vaccinia Virus protein VP39"/>
    <property type="match status" value="1"/>
</dbReference>
<dbReference type="EMBL" id="WUBR01000002">
    <property type="protein sequence ID" value="MWV27978.1"/>
    <property type="molecule type" value="Genomic_DNA"/>
</dbReference>
<dbReference type="PANTHER" id="PTHR13090">
    <property type="entry name" value="ARGININE-HYDROXYLASE NDUFAF5, MITOCHONDRIAL"/>
    <property type="match status" value="1"/>
</dbReference>
<dbReference type="SUPFAM" id="SSF53335">
    <property type="entry name" value="S-adenosyl-L-methionine-dependent methyltransferases"/>
    <property type="match status" value="1"/>
</dbReference>
<keyword evidence="1 3" id="KW-0489">Methyltransferase</keyword>
<dbReference type="GO" id="GO:0008168">
    <property type="term" value="F:methyltransferase activity"/>
    <property type="evidence" value="ECO:0007669"/>
    <property type="project" value="UniProtKB-KW"/>
</dbReference>
<keyword evidence="4" id="KW-1185">Reference proteome</keyword>
<keyword evidence="2 3" id="KW-0808">Transferase</keyword>
<gene>
    <name evidence="3" type="ORF">GRF63_08665</name>
</gene>
<dbReference type="PANTHER" id="PTHR13090:SF1">
    <property type="entry name" value="ARGININE-HYDROXYLASE NDUFAF5, MITOCHONDRIAL"/>
    <property type="match status" value="1"/>
</dbReference>
<evidence type="ECO:0000256" key="1">
    <source>
        <dbReference type="ARBA" id="ARBA00022603"/>
    </source>
</evidence>
<reference evidence="3 4" key="1">
    <citation type="submission" date="2019-12" db="EMBL/GenBank/DDBJ databases">
        <authorList>
            <person name="Lee S.D."/>
        </authorList>
    </citation>
    <scope>NUCLEOTIDE SEQUENCE [LARGE SCALE GENOMIC DNA]</scope>
    <source>
        <strain evidence="3 4">GH3-10</strain>
    </source>
</reference>
<dbReference type="Pfam" id="PF13489">
    <property type="entry name" value="Methyltransf_23"/>
    <property type="match status" value="1"/>
</dbReference>
<protein>
    <submittedName>
        <fullName evidence="3">Methyltransferase domain-containing protein</fullName>
    </submittedName>
</protein>
<reference evidence="3 4" key="2">
    <citation type="submission" date="2020-02" db="EMBL/GenBank/DDBJ databases">
        <title>Erythrobacter dongmakensis sp. nov., isolated from a tidal mudflat.</title>
        <authorList>
            <person name="Kim I.S."/>
        </authorList>
    </citation>
    <scope>NUCLEOTIDE SEQUENCE [LARGE SCALE GENOMIC DNA]</scope>
    <source>
        <strain evidence="3 4">GH3-10</strain>
    </source>
</reference>
<evidence type="ECO:0000313" key="3">
    <source>
        <dbReference type="EMBL" id="MWV27978.1"/>
    </source>
</evidence>
<sequence>MATTPPRIFSEQRRKSSRLRMLGLQEREQDAARFVLDDMVEDIAERLAFVRHDPARALVIGDYSGNLARHSLGKAQDIQEADIVGNHVIDLQQPHPAGGHDFIAVLGLLDTVNDLPGALIHLRQALAPGGLVIAMFPGAGSLPKLRKAIYAAEPDRPAARMHPLVDTRAAADLLQRAGWKDPVVDSHDLNVRYGSLDRLVADLREQGLGNVLSSAAPPLTCAGIDRARAAFLDQADEDGRVTETFSILTLSGRRSLAGT</sequence>
<evidence type="ECO:0000313" key="4">
    <source>
        <dbReference type="Proteomes" id="UP000461409"/>
    </source>
</evidence>
<name>A0A844XEH5_9SPHN</name>
<accession>A0A844XEH5</accession>
<dbReference type="InterPro" id="IPR050602">
    <property type="entry name" value="Malonyl-ACP_OMT"/>
</dbReference>
<dbReference type="InterPro" id="IPR029063">
    <property type="entry name" value="SAM-dependent_MTases_sf"/>
</dbReference>
<comment type="caution">
    <text evidence="3">The sequence shown here is derived from an EMBL/GenBank/DDBJ whole genome shotgun (WGS) entry which is preliminary data.</text>
</comment>
<dbReference type="GO" id="GO:0032259">
    <property type="term" value="P:methylation"/>
    <property type="evidence" value="ECO:0007669"/>
    <property type="project" value="UniProtKB-KW"/>
</dbReference>
<evidence type="ECO:0000256" key="2">
    <source>
        <dbReference type="ARBA" id="ARBA00022679"/>
    </source>
</evidence>
<organism evidence="3 4">
    <name type="scientific">Aurantiacibacter rhizosphaerae</name>
    <dbReference type="NCBI Taxonomy" id="2691582"/>
    <lineage>
        <taxon>Bacteria</taxon>
        <taxon>Pseudomonadati</taxon>
        <taxon>Pseudomonadota</taxon>
        <taxon>Alphaproteobacteria</taxon>
        <taxon>Sphingomonadales</taxon>
        <taxon>Erythrobacteraceae</taxon>
        <taxon>Aurantiacibacter</taxon>
    </lineage>
</organism>
<dbReference type="AlphaFoldDB" id="A0A844XEH5"/>
<proteinExistence type="predicted"/>